<dbReference type="EMBL" id="FNCE01000001">
    <property type="protein sequence ID" value="SDF59347.1"/>
    <property type="molecule type" value="Genomic_DNA"/>
</dbReference>
<dbReference type="Proteomes" id="UP000199415">
    <property type="component" value="Unassembled WGS sequence"/>
</dbReference>
<evidence type="ECO:0000313" key="2">
    <source>
        <dbReference type="Proteomes" id="UP000199415"/>
    </source>
</evidence>
<evidence type="ECO:0000313" key="1">
    <source>
        <dbReference type="EMBL" id="SDF59347.1"/>
    </source>
</evidence>
<protein>
    <submittedName>
        <fullName evidence="1">Uncharacterized protein</fullName>
    </submittedName>
</protein>
<dbReference type="AlphaFoldDB" id="A0A1G7MC37"/>
<accession>A0A1G7MC37</accession>
<reference evidence="1 2" key="1">
    <citation type="submission" date="2016-10" db="EMBL/GenBank/DDBJ databases">
        <authorList>
            <person name="de Groot N.N."/>
        </authorList>
    </citation>
    <scope>NUCLEOTIDE SEQUENCE [LARGE SCALE GENOMIC DNA]</scope>
    <source>
        <strain evidence="1 2">DSM 25584</strain>
    </source>
</reference>
<dbReference type="STRING" id="1082479.SAMN05216241_101560"/>
<sequence>MRIFLYTENYLWHFTVLRWHLKIQTLKLSKSGGPLNLRYLVMTTYRQEYQMIY</sequence>
<name>A0A1G7MC37_9PROT</name>
<organism evidence="1 2">
    <name type="scientific">Limimonas halophila</name>
    <dbReference type="NCBI Taxonomy" id="1082479"/>
    <lineage>
        <taxon>Bacteria</taxon>
        <taxon>Pseudomonadati</taxon>
        <taxon>Pseudomonadota</taxon>
        <taxon>Alphaproteobacteria</taxon>
        <taxon>Rhodospirillales</taxon>
        <taxon>Rhodovibrionaceae</taxon>
        <taxon>Limimonas</taxon>
    </lineage>
</organism>
<gene>
    <name evidence="1" type="ORF">SAMN05216241_101560</name>
</gene>
<keyword evidence="2" id="KW-1185">Reference proteome</keyword>
<proteinExistence type="predicted"/>